<dbReference type="NCBIfam" id="NF038185">
    <property type="entry name" value="KdpD_non_kinase"/>
    <property type="match status" value="1"/>
</dbReference>
<evidence type="ECO:0000313" key="6">
    <source>
        <dbReference type="EMBL" id="PTQ57194.1"/>
    </source>
</evidence>
<keyword evidence="2 6" id="KW-0418">Kinase</keyword>
<evidence type="ECO:0000256" key="3">
    <source>
        <dbReference type="ARBA" id="ARBA00023012"/>
    </source>
</evidence>
<dbReference type="Gene3D" id="3.40.50.620">
    <property type="entry name" value="HUPs"/>
    <property type="match status" value="1"/>
</dbReference>
<dbReference type="InterPro" id="IPR014729">
    <property type="entry name" value="Rossmann-like_a/b/a_fold"/>
</dbReference>
<feature type="domain" description="UspA" evidence="4">
    <location>
        <begin position="254"/>
        <end position="379"/>
    </location>
</feature>
<dbReference type="GO" id="GO:0000155">
    <property type="term" value="F:phosphorelay sensor kinase activity"/>
    <property type="evidence" value="ECO:0007669"/>
    <property type="project" value="InterPro"/>
</dbReference>
<dbReference type="InterPro" id="IPR003852">
    <property type="entry name" value="Sig_transdc_His_kinase_KdpD_N"/>
</dbReference>
<dbReference type="PANTHER" id="PTHR45569">
    <property type="entry name" value="SENSOR PROTEIN KDPD"/>
    <property type="match status" value="1"/>
</dbReference>
<dbReference type="InterPro" id="IPR027417">
    <property type="entry name" value="P-loop_NTPase"/>
</dbReference>
<keyword evidence="1" id="KW-0808">Transferase</keyword>
<gene>
    <name evidence="6" type="ORF">BSOLF_2064</name>
</gene>
<dbReference type="Proteomes" id="UP000244338">
    <property type="component" value="Unassembled WGS sequence"/>
</dbReference>
<dbReference type="AlphaFoldDB" id="A0A2R6Y3D0"/>
<evidence type="ECO:0000259" key="4">
    <source>
        <dbReference type="Pfam" id="PF00582"/>
    </source>
</evidence>
<dbReference type="EMBL" id="PEBX01000011">
    <property type="protein sequence ID" value="PTQ57194.1"/>
    <property type="molecule type" value="Genomic_DNA"/>
</dbReference>
<proteinExistence type="predicted"/>
<evidence type="ECO:0000256" key="2">
    <source>
        <dbReference type="ARBA" id="ARBA00022777"/>
    </source>
</evidence>
<dbReference type="SUPFAM" id="SSF52540">
    <property type="entry name" value="P-loop containing nucleoside triphosphate hydrolases"/>
    <property type="match status" value="1"/>
</dbReference>
<reference evidence="7" key="1">
    <citation type="journal article" date="2018" name="Sci. Rep.">
        <title>Lignite coal burning seam in the remote Altai Mountains harbors a hydrogen-driven thermophilic microbial community.</title>
        <authorList>
            <person name="Kadnikov V.V."/>
            <person name="Mardanov A.V."/>
            <person name="Ivasenko D.A."/>
            <person name="Antsiferov D.V."/>
            <person name="Beletsky A.V."/>
            <person name="Karnachuk O.V."/>
            <person name="Ravin N.V."/>
        </authorList>
    </citation>
    <scope>NUCLEOTIDE SEQUENCE [LARGE SCALE GENOMIC DNA]</scope>
</reference>
<dbReference type="InterPro" id="IPR006016">
    <property type="entry name" value="UspA"/>
</dbReference>
<keyword evidence="3" id="KW-0902">Two-component regulatory system</keyword>
<dbReference type="InterPro" id="IPR052023">
    <property type="entry name" value="Histidine_kinase_KdpD"/>
</dbReference>
<feature type="domain" description="Signal transduction histidine kinase osmosensitive K+ channel sensor N-terminal" evidence="5">
    <location>
        <begin position="25"/>
        <end position="233"/>
    </location>
</feature>
<dbReference type="Pfam" id="PF02702">
    <property type="entry name" value="KdpD"/>
    <property type="match status" value="1"/>
</dbReference>
<evidence type="ECO:0000256" key="1">
    <source>
        <dbReference type="ARBA" id="ARBA00022679"/>
    </source>
</evidence>
<dbReference type="GO" id="GO:0005737">
    <property type="term" value="C:cytoplasm"/>
    <property type="evidence" value="ECO:0007669"/>
    <property type="project" value="UniProtKB-ARBA"/>
</dbReference>
<dbReference type="Pfam" id="PF00582">
    <property type="entry name" value="Usp"/>
    <property type="match status" value="1"/>
</dbReference>
<dbReference type="GO" id="GO:0034220">
    <property type="term" value="P:monoatomic ion transmembrane transport"/>
    <property type="evidence" value="ECO:0007669"/>
    <property type="project" value="UniProtKB-KW"/>
</dbReference>
<protein>
    <submittedName>
        <fullName evidence="6">Osmosensitive K+ channel histidine kinase KdpD</fullName>
    </submittedName>
</protein>
<comment type="caution">
    <text evidence="6">The sequence shown here is derived from an EMBL/GenBank/DDBJ whole genome shotgun (WGS) entry which is preliminary data.</text>
</comment>
<sequence>MTNEAREKGRKTPEEILSEIEKSERGYFKLFIGAAPGVGKTYMMLREANDMLSEGIDIVVGLVETHGRRQTAEQIGALPVLPLKEIEYKGRKFKELDVEGIIKRRPQFVIVDELAHANVPGSKHKKRYEDVMEILNAGISVLSTMNIQHLESLHDTVQELTGVKVRERVPDWILDEANEIQLVDIPPEKLIERLKAGYIYKKEKVEQALQNFFRPGNLNALRELALRELADDVDERLEHYKEEVGLDEMIGANQKILVLVHYGKNAERLIRRGWRIAQRLKTDLYILNVPSRPVDALSEEERKKLREIEALARALEAKFYVRAKGGRRAVDVMIDFIKEHGITQVVIGESARSRWQEIIRGSIANRIMEKTKYVDVLIVADGVER</sequence>
<dbReference type="SUPFAM" id="SSF52402">
    <property type="entry name" value="Adenine nucleotide alpha hydrolases-like"/>
    <property type="match status" value="1"/>
</dbReference>
<dbReference type="PANTHER" id="PTHR45569:SF1">
    <property type="entry name" value="SENSOR PROTEIN KDPD"/>
    <property type="match status" value="1"/>
</dbReference>
<name>A0A2R6Y3D0_9BACL</name>
<dbReference type="GO" id="GO:0005886">
    <property type="term" value="C:plasma membrane"/>
    <property type="evidence" value="ECO:0007669"/>
    <property type="project" value="TreeGrafter"/>
</dbReference>
<dbReference type="Gene3D" id="3.40.50.300">
    <property type="entry name" value="P-loop containing nucleotide triphosphate hydrolases"/>
    <property type="match status" value="1"/>
</dbReference>
<evidence type="ECO:0000313" key="7">
    <source>
        <dbReference type="Proteomes" id="UP000244338"/>
    </source>
</evidence>
<dbReference type="FunFam" id="3.40.50.300:FF:000483">
    <property type="entry name" value="Sensor histidine kinase KdpD"/>
    <property type="match status" value="1"/>
</dbReference>
<accession>A0A2R6Y3D0</accession>
<keyword evidence="6" id="KW-0813">Transport</keyword>
<keyword evidence="6" id="KW-0406">Ion transport</keyword>
<keyword evidence="6" id="KW-0407">Ion channel</keyword>
<organism evidence="6 7">
    <name type="scientific">Candidatus Carbonibacillus altaicus</name>
    <dbReference type="NCBI Taxonomy" id="2163959"/>
    <lineage>
        <taxon>Bacteria</taxon>
        <taxon>Bacillati</taxon>
        <taxon>Bacillota</taxon>
        <taxon>Bacilli</taxon>
        <taxon>Bacillales</taxon>
        <taxon>Candidatus Carbonibacillus</taxon>
    </lineage>
</organism>
<evidence type="ECO:0000259" key="5">
    <source>
        <dbReference type="Pfam" id="PF02702"/>
    </source>
</evidence>